<accession>W1P113</accession>
<dbReference type="Gramene" id="ERN03527">
    <property type="protein sequence ID" value="ERN03527"/>
    <property type="gene ID" value="AMTR_s00003p00271140"/>
</dbReference>
<dbReference type="SMART" id="SM00257">
    <property type="entry name" value="LysM"/>
    <property type="match status" value="1"/>
</dbReference>
<dbReference type="InterPro" id="IPR052210">
    <property type="entry name" value="LysM1-like"/>
</dbReference>
<dbReference type="eggNOG" id="ENOG502S77K">
    <property type="taxonomic scope" value="Eukaryota"/>
</dbReference>
<evidence type="ECO:0000259" key="4">
    <source>
        <dbReference type="PROSITE" id="PS51782"/>
    </source>
</evidence>
<reference evidence="6" key="1">
    <citation type="journal article" date="2013" name="Science">
        <title>The Amborella genome and the evolution of flowering plants.</title>
        <authorList>
            <consortium name="Amborella Genome Project"/>
        </authorList>
    </citation>
    <scope>NUCLEOTIDE SEQUENCE [LARGE SCALE GENOMIC DNA]</scope>
</reference>
<feature type="signal peptide" evidence="3">
    <location>
        <begin position="1"/>
        <end position="29"/>
    </location>
</feature>
<evidence type="ECO:0000313" key="5">
    <source>
        <dbReference type="EMBL" id="ERN03527.1"/>
    </source>
</evidence>
<dbReference type="InterPro" id="IPR018392">
    <property type="entry name" value="LysM"/>
</dbReference>
<dbReference type="OMA" id="PNINCNF"/>
<feature type="domain" description="LysM" evidence="4">
    <location>
        <begin position="47"/>
        <end position="91"/>
    </location>
</feature>
<proteinExistence type="predicted"/>
<sequence length="95" mass="10227">MEKAVTNGAVLLHSIFILTLLLAVSMANARSFKGFEALATKTPDCFSVYGVIQGDTCFAVTQQFNITQPCFEGLNPNLNCSALFIGQWLCVAGSF</sequence>
<dbReference type="PANTHER" id="PTHR34997">
    <property type="entry name" value="AM15"/>
    <property type="match status" value="1"/>
</dbReference>
<dbReference type="Gene3D" id="3.10.350.10">
    <property type="entry name" value="LysM domain"/>
    <property type="match status" value="1"/>
</dbReference>
<dbReference type="AlphaFoldDB" id="W1P113"/>
<organism evidence="5 6">
    <name type="scientific">Amborella trichopoda</name>
    <dbReference type="NCBI Taxonomy" id="13333"/>
    <lineage>
        <taxon>Eukaryota</taxon>
        <taxon>Viridiplantae</taxon>
        <taxon>Streptophyta</taxon>
        <taxon>Embryophyta</taxon>
        <taxon>Tracheophyta</taxon>
        <taxon>Spermatophyta</taxon>
        <taxon>Magnoliopsida</taxon>
        <taxon>Amborellales</taxon>
        <taxon>Amborellaceae</taxon>
        <taxon>Amborella</taxon>
    </lineage>
</organism>
<evidence type="ECO:0000313" key="6">
    <source>
        <dbReference type="Proteomes" id="UP000017836"/>
    </source>
</evidence>
<dbReference type="SUPFAM" id="SSF54106">
    <property type="entry name" value="LysM domain"/>
    <property type="match status" value="1"/>
</dbReference>
<dbReference type="PANTHER" id="PTHR34997:SF1">
    <property type="entry name" value="PEPTIDOGLYCAN-BINDING LYSIN DOMAIN"/>
    <property type="match status" value="1"/>
</dbReference>
<dbReference type="EMBL" id="KI394358">
    <property type="protein sequence ID" value="ERN03527.1"/>
    <property type="molecule type" value="Genomic_DNA"/>
</dbReference>
<protein>
    <recommendedName>
        <fullName evidence="4">LysM domain-containing protein</fullName>
    </recommendedName>
</protein>
<keyword evidence="1" id="KW-0147">Chitin-binding</keyword>
<evidence type="ECO:0000256" key="1">
    <source>
        <dbReference type="ARBA" id="ARBA00022669"/>
    </source>
</evidence>
<dbReference type="CDD" id="cd00118">
    <property type="entry name" value="LysM"/>
    <property type="match status" value="1"/>
</dbReference>
<feature type="chain" id="PRO_5004806981" description="LysM domain-containing protein" evidence="3">
    <location>
        <begin position="30"/>
        <end position="95"/>
    </location>
</feature>
<evidence type="ECO:0000256" key="3">
    <source>
        <dbReference type="SAM" id="SignalP"/>
    </source>
</evidence>
<dbReference type="PROSITE" id="PS51782">
    <property type="entry name" value="LYSM"/>
    <property type="match status" value="1"/>
</dbReference>
<gene>
    <name evidence="5" type="ORF">AMTR_s00003p00271140</name>
</gene>
<dbReference type="Pfam" id="PF01476">
    <property type="entry name" value="LysM"/>
    <property type="match status" value="1"/>
</dbReference>
<keyword evidence="6" id="KW-1185">Reference proteome</keyword>
<dbReference type="InterPro" id="IPR036779">
    <property type="entry name" value="LysM_dom_sf"/>
</dbReference>
<name>W1P113_AMBTC</name>
<dbReference type="HOGENOM" id="CLU_141309_0_0_1"/>
<dbReference type="STRING" id="13333.W1P113"/>
<dbReference type="Proteomes" id="UP000017836">
    <property type="component" value="Unassembled WGS sequence"/>
</dbReference>
<evidence type="ECO:0000256" key="2">
    <source>
        <dbReference type="ARBA" id="ARBA00023026"/>
    </source>
</evidence>
<keyword evidence="3" id="KW-0732">Signal</keyword>
<keyword evidence="2" id="KW-0843">Virulence</keyword>
<dbReference type="GO" id="GO:0008061">
    <property type="term" value="F:chitin binding"/>
    <property type="evidence" value="ECO:0007669"/>
    <property type="project" value="UniProtKB-KW"/>
</dbReference>